<comment type="caution">
    <text evidence="12">The sequence shown here is derived from an EMBL/GenBank/DDBJ whole genome shotgun (WGS) entry which is preliminary data.</text>
</comment>
<dbReference type="PANTHER" id="PTHR13232:SF10">
    <property type="entry name" value="NAD(P)H-HYDRATE EPIMERASE"/>
    <property type="match status" value="1"/>
</dbReference>
<evidence type="ECO:0000313" key="12">
    <source>
        <dbReference type="EMBL" id="KAG2189270.1"/>
    </source>
</evidence>
<evidence type="ECO:0000259" key="11">
    <source>
        <dbReference type="PROSITE" id="PS51385"/>
    </source>
</evidence>
<dbReference type="AlphaFoldDB" id="A0A8H7QCD6"/>
<keyword evidence="13" id="KW-1185">Reference proteome</keyword>
<dbReference type="GO" id="GO:0005739">
    <property type="term" value="C:mitochondrion"/>
    <property type="evidence" value="ECO:0007669"/>
    <property type="project" value="UniProtKB-SubCell"/>
</dbReference>
<evidence type="ECO:0000256" key="4">
    <source>
        <dbReference type="ARBA" id="ARBA00022723"/>
    </source>
</evidence>
<evidence type="ECO:0000256" key="6">
    <source>
        <dbReference type="ARBA" id="ARBA00022857"/>
    </source>
</evidence>
<comment type="similarity">
    <text evidence="10">Belongs to the NnrE/AIBP family.</text>
</comment>
<dbReference type="PROSITE" id="PS51385">
    <property type="entry name" value="YJEF_N"/>
    <property type="match status" value="1"/>
</dbReference>
<dbReference type="PANTHER" id="PTHR13232">
    <property type="entry name" value="NAD(P)H-HYDRATE EPIMERASE"/>
    <property type="match status" value="1"/>
</dbReference>
<comment type="caution">
    <text evidence="10">Lacks conserved residue(s) required for the propagation of feature annotation.</text>
</comment>
<dbReference type="FunFam" id="3.40.50.10260:FF:000005">
    <property type="entry name" value="NAD(P)H-hydrate epimerase"/>
    <property type="match status" value="1"/>
</dbReference>
<gene>
    <name evidence="12" type="ORF">INT44_004412</name>
</gene>
<organism evidence="12 13">
    <name type="scientific">Umbelopsis vinacea</name>
    <dbReference type="NCBI Taxonomy" id="44442"/>
    <lineage>
        <taxon>Eukaryota</taxon>
        <taxon>Fungi</taxon>
        <taxon>Fungi incertae sedis</taxon>
        <taxon>Mucoromycota</taxon>
        <taxon>Mucoromycotina</taxon>
        <taxon>Umbelopsidomycetes</taxon>
        <taxon>Umbelopsidales</taxon>
        <taxon>Umbelopsidaceae</taxon>
        <taxon>Umbelopsis</taxon>
    </lineage>
</organism>
<dbReference type="InterPro" id="IPR036652">
    <property type="entry name" value="YjeF_N_dom_sf"/>
</dbReference>
<dbReference type="OrthoDB" id="10064708at2759"/>
<dbReference type="Pfam" id="PF03853">
    <property type="entry name" value="YjeF_N"/>
    <property type="match status" value="1"/>
</dbReference>
<dbReference type="InterPro" id="IPR004443">
    <property type="entry name" value="YjeF_N_dom"/>
</dbReference>
<comment type="subcellular location">
    <subcellularLocation>
        <location evidence="10">Cytoplasm</location>
    </subcellularLocation>
    <subcellularLocation>
        <location evidence="10">Mitochondrion</location>
    </subcellularLocation>
</comment>
<feature type="binding site" evidence="10">
    <location>
        <position position="130"/>
    </location>
    <ligand>
        <name>K(+)</name>
        <dbReference type="ChEBI" id="CHEBI:29103"/>
    </ligand>
</feature>
<dbReference type="Gene3D" id="3.40.50.10260">
    <property type="entry name" value="YjeF N-terminal domain"/>
    <property type="match status" value="1"/>
</dbReference>
<evidence type="ECO:0000256" key="3">
    <source>
        <dbReference type="ARBA" id="ARBA00012228"/>
    </source>
</evidence>
<evidence type="ECO:0000256" key="8">
    <source>
        <dbReference type="ARBA" id="ARBA00023027"/>
    </source>
</evidence>
<dbReference type="EMBL" id="JAEPRA010000001">
    <property type="protein sequence ID" value="KAG2189270.1"/>
    <property type="molecule type" value="Genomic_DNA"/>
</dbReference>
<dbReference type="GO" id="GO:0000166">
    <property type="term" value="F:nucleotide binding"/>
    <property type="evidence" value="ECO:0007669"/>
    <property type="project" value="UniProtKB-KW"/>
</dbReference>
<comment type="catalytic activity">
    <reaction evidence="1 10">
        <text>(6R)-NADHX = (6S)-NADHX</text>
        <dbReference type="Rhea" id="RHEA:32215"/>
        <dbReference type="ChEBI" id="CHEBI:64074"/>
        <dbReference type="ChEBI" id="CHEBI:64075"/>
        <dbReference type="EC" id="5.1.99.6"/>
    </reaction>
</comment>
<keyword evidence="7 10" id="KW-0630">Potassium</keyword>
<dbReference type="GO" id="GO:0046872">
    <property type="term" value="F:metal ion binding"/>
    <property type="evidence" value="ECO:0007669"/>
    <property type="project" value="UniProtKB-KW"/>
</dbReference>
<feature type="binding site" evidence="10">
    <location>
        <position position="163"/>
    </location>
    <ligand>
        <name>(6S)-NADPHX</name>
        <dbReference type="ChEBI" id="CHEBI:64076"/>
    </ligand>
</feature>
<keyword evidence="5 10" id="KW-0547">Nucleotide-binding</keyword>
<dbReference type="EC" id="5.1.99.6" evidence="3 10"/>
<dbReference type="GO" id="GO:0052856">
    <property type="term" value="F:NAD(P)HX epimerase activity"/>
    <property type="evidence" value="ECO:0007669"/>
    <property type="project" value="UniProtKB-UniRule"/>
</dbReference>
<accession>A0A8H7QCD6</accession>
<reference evidence="12" key="1">
    <citation type="submission" date="2020-12" db="EMBL/GenBank/DDBJ databases">
        <title>Metabolic potential, ecology and presence of endohyphal bacteria is reflected in genomic diversity of Mucoromycotina.</title>
        <authorList>
            <person name="Muszewska A."/>
            <person name="Okrasinska A."/>
            <person name="Steczkiewicz K."/>
            <person name="Drgas O."/>
            <person name="Orlowska M."/>
            <person name="Perlinska-Lenart U."/>
            <person name="Aleksandrzak-Piekarczyk T."/>
            <person name="Szatraj K."/>
            <person name="Zielenkiewicz U."/>
            <person name="Pilsyk S."/>
            <person name="Malc E."/>
            <person name="Mieczkowski P."/>
            <person name="Kruszewska J.S."/>
            <person name="Biernat P."/>
            <person name="Pawlowska J."/>
        </authorList>
    </citation>
    <scope>NUCLEOTIDE SEQUENCE</scope>
    <source>
        <strain evidence="12">WA0000051536</strain>
    </source>
</reference>
<evidence type="ECO:0000256" key="2">
    <source>
        <dbReference type="ARBA" id="ARBA00000909"/>
    </source>
</evidence>
<evidence type="ECO:0000256" key="9">
    <source>
        <dbReference type="ARBA" id="ARBA00023235"/>
    </source>
</evidence>
<dbReference type="Proteomes" id="UP000612746">
    <property type="component" value="Unassembled WGS sequence"/>
</dbReference>
<keyword evidence="4 10" id="KW-0479">Metal-binding</keyword>
<evidence type="ECO:0000256" key="10">
    <source>
        <dbReference type="HAMAP-Rule" id="MF_03159"/>
    </source>
</evidence>
<keyword evidence="10" id="KW-0496">Mitochondrion</keyword>
<feature type="binding site" evidence="10">
    <location>
        <position position="71"/>
    </location>
    <ligand>
        <name>K(+)</name>
        <dbReference type="ChEBI" id="CHEBI:29103"/>
    </ligand>
</feature>
<feature type="domain" description="YjeF N-terminal" evidence="11">
    <location>
        <begin position="19"/>
        <end position="221"/>
    </location>
</feature>
<keyword evidence="10" id="KW-0963">Cytoplasm</keyword>
<keyword evidence="8 10" id="KW-0520">NAD</keyword>
<dbReference type="HAMAP" id="MF_01966">
    <property type="entry name" value="NADHX_epimerase"/>
    <property type="match status" value="1"/>
</dbReference>
<feature type="binding site" evidence="10">
    <location>
        <begin position="134"/>
        <end position="140"/>
    </location>
    <ligand>
        <name>(6S)-NADPHX</name>
        <dbReference type="ChEBI" id="CHEBI:64076"/>
    </ligand>
</feature>
<comment type="catalytic activity">
    <reaction evidence="2 10">
        <text>(6R)-NADPHX = (6S)-NADPHX</text>
        <dbReference type="Rhea" id="RHEA:32227"/>
        <dbReference type="ChEBI" id="CHEBI:64076"/>
        <dbReference type="ChEBI" id="CHEBI:64077"/>
        <dbReference type="EC" id="5.1.99.6"/>
    </reaction>
</comment>
<sequence>MSLKVCLPDMSQFITQKVAQAIDEDLMSAAGGFSIDQLMELAGLSVAQAVQKTYPTQKHPRVLICCGPGNNGGDGLVAARHLFHFGYKPSIYYPKQSKNDLYKRLVTQCNNLDIPFVEKASPKESDVIIDAVFGFSFSGDVRDPFKEVVRDLKETSVPIVAVDIPSGWDVETGDPENQFFSPDTLVSLTAPKLCAQAFKGRHFIGGRFVPPSLAEKFDLKIPKYPEGDQVVQVQ</sequence>
<evidence type="ECO:0000256" key="5">
    <source>
        <dbReference type="ARBA" id="ARBA00022741"/>
    </source>
</evidence>
<dbReference type="NCBIfam" id="TIGR00197">
    <property type="entry name" value="yjeF_nterm"/>
    <property type="match status" value="1"/>
</dbReference>
<dbReference type="InterPro" id="IPR032976">
    <property type="entry name" value="YJEFN_prot_NAXE-like"/>
</dbReference>
<comment type="function">
    <text evidence="10">Catalyzes the epimerization of the S- and R-forms of NAD(P)HX, a damaged form of NAD(P)H that is a result of enzymatic or heat-dependent hydration. This is a prerequisite for the S-specific NAD(P)H-hydrate dehydratase to allow the repair of both epimers of NAD(P)HX.</text>
</comment>
<evidence type="ECO:0000256" key="7">
    <source>
        <dbReference type="ARBA" id="ARBA00022958"/>
    </source>
</evidence>
<keyword evidence="6" id="KW-0521">NADP</keyword>
<proteinExistence type="inferred from homology"/>
<evidence type="ECO:0000256" key="1">
    <source>
        <dbReference type="ARBA" id="ARBA00000013"/>
    </source>
</evidence>
<feature type="binding site" evidence="10">
    <location>
        <position position="166"/>
    </location>
    <ligand>
        <name>K(+)</name>
        <dbReference type="ChEBI" id="CHEBI:29103"/>
    </ligand>
</feature>
<keyword evidence="9 10" id="KW-0413">Isomerase</keyword>
<protein>
    <recommendedName>
        <fullName evidence="3 10">NAD(P)H-hydrate epimerase</fullName>
        <ecNumber evidence="3 10">5.1.99.6</ecNumber>
    </recommendedName>
    <alternativeName>
        <fullName evidence="10">NAD(P)HX epimerase</fullName>
    </alternativeName>
</protein>
<dbReference type="SUPFAM" id="SSF64153">
    <property type="entry name" value="YjeF N-terminal domain-like"/>
    <property type="match status" value="1"/>
</dbReference>
<evidence type="ECO:0000313" key="13">
    <source>
        <dbReference type="Proteomes" id="UP000612746"/>
    </source>
</evidence>
<comment type="cofactor">
    <cofactor evidence="10">
        <name>K(+)</name>
        <dbReference type="ChEBI" id="CHEBI:29103"/>
    </cofactor>
    <text evidence="10">Binds 1 potassium ion per subunit.</text>
</comment>
<feature type="binding site" evidence="10">
    <location>
        <begin position="70"/>
        <end position="74"/>
    </location>
    <ligand>
        <name>(6S)-NADPHX</name>
        <dbReference type="ChEBI" id="CHEBI:64076"/>
    </ligand>
</feature>
<name>A0A8H7QCD6_9FUNG</name>